<comment type="caution">
    <text evidence="1">The sequence shown here is derived from an EMBL/GenBank/DDBJ whole genome shotgun (WGS) entry which is preliminary data.</text>
</comment>
<dbReference type="RefSeq" id="WP_040724541.1">
    <property type="nucleotide sequence ID" value="NZ_CAWPHS010000015.1"/>
</dbReference>
<name>A0A7X6RJP5_9NOCA</name>
<organism evidence="1 2">
    <name type="scientific">Nocardia veterana</name>
    <dbReference type="NCBI Taxonomy" id="132249"/>
    <lineage>
        <taxon>Bacteria</taxon>
        <taxon>Bacillati</taxon>
        <taxon>Actinomycetota</taxon>
        <taxon>Actinomycetes</taxon>
        <taxon>Mycobacteriales</taxon>
        <taxon>Nocardiaceae</taxon>
        <taxon>Nocardia</taxon>
    </lineage>
</organism>
<sequence length="121" mass="12905">MAAVSPTRLARAHGVFNLVSGAWPLLARRSFEAVFGAKTDRWLLYTVSGLLLGNGLTQLTAEPTAAGVRAARQCGTATALTLLSIDLVYVPAGTIPKTYLLDAAMELGWITAWRVTAHRPV</sequence>
<dbReference type="Proteomes" id="UP000523447">
    <property type="component" value="Unassembled WGS sequence"/>
</dbReference>
<keyword evidence="2" id="KW-1185">Reference proteome</keyword>
<gene>
    <name evidence="1" type="ORF">HGA07_19945</name>
</gene>
<dbReference type="EMBL" id="JAAXPE010000022">
    <property type="protein sequence ID" value="NKY87893.1"/>
    <property type="molecule type" value="Genomic_DNA"/>
</dbReference>
<evidence type="ECO:0000313" key="2">
    <source>
        <dbReference type="Proteomes" id="UP000523447"/>
    </source>
</evidence>
<evidence type="ECO:0000313" key="1">
    <source>
        <dbReference type="EMBL" id="NKY87893.1"/>
    </source>
</evidence>
<reference evidence="1 2" key="1">
    <citation type="submission" date="2020-04" db="EMBL/GenBank/DDBJ databases">
        <title>MicrobeNet Type strains.</title>
        <authorList>
            <person name="Nicholson A.C."/>
        </authorList>
    </citation>
    <scope>NUCLEOTIDE SEQUENCE [LARGE SCALE GENOMIC DNA]</scope>
    <source>
        <strain evidence="1 2">DSM 44445</strain>
    </source>
</reference>
<protein>
    <submittedName>
        <fullName evidence="1">Uncharacterized protein</fullName>
    </submittedName>
</protein>
<accession>A0A7X6RJP5</accession>
<proteinExistence type="predicted"/>
<dbReference type="AlphaFoldDB" id="A0A7X6RJP5"/>